<proteinExistence type="predicted"/>
<protein>
    <submittedName>
        <fullName evidence="1">Uncharacterized protein</fullName>
    </submittedName>
</protein>
<accession>A0A2T7NSG8</accession>
<evidence type="ECO:0000313" key="1">
    <source>
        <dbReference type="EMBL" id="PVD24092.1"/>
    </source>
</evidence>
<gene>
    <name evidence="1" type="ORF">C0Q70_14562</name>
</gene>
<dbReference type="Proteomes" id="UP000245119">
    <property type="component" value="Linkage Group LG9"/>
</dbReference>
<keyword evidence="2" id="KW-1185">Reference proteome</keyword>
<organism evidence="1 2">
    <name type="scientific">Pomacea canaliculata</name>
    <name type="common">Golden apple snail</name>
    <dbReference type="NCBI Taxonomy" id="400727"/>
    <lineage>
        <taxon>Eukaryota</taxon>
        <taxon>Metazoa</taxon>
        <taxon>Spiralia</taxon>
        <taxon>Lophotrochozoa</taxon>
        <taxon>Mollusca</taxon>
        <taxon>Gastropoda</taxon>
        <taxon>Caenogastropoda</taxon>
        <taxon>Architaenioglossa</taxon>
        <taxon>Ampullarioidea</taxon>
        <taxon>Ampullariidae</taxon>
        <taxon>Pomacea</taxon>
    </lineage>
</organism>
<reference evidence="1 2" key="1">
    <citation type="submission" date="2018-04" db="EMBL/GenBank/DDBJ databases">
        <title>The genome of golden apple snail Pomacea canaliculata provides insight into stress tolerance and invasive adaptation.</title>
        <authorList>
            <person name="Liu C."/>
            <person name="Liu B."/>
            <person name="Ren Y."/>
            <person name="Zhang Y."/>
            <person name="Wang H."/>
            <person name="Li S."/>
            <person name="Jiang F."/>
            <person name="Yin L."/>
            <person name="Zhang G."/>
            <person name="Qian W."/>
            <person name="Fan W."/>
        </authorList>
    </citation>
    <scope>NUCLEOTIDE SEQUENCE [LARGE SCALE GENOMIC DNA]</scope>
    <source>
        <strain evidence="1">SZHN2017</strain>
        <tissue evidence="1">Muscle</tissue>
    </source>
</reference>
<dbReference type="EMBL" id="PZQS01000009">
    <property type="protein sequence ID" value="PVD24092.1"/>
    <property type="molecule type" value="Genomic_DNA"/>
</dbReference>
<sequence length="82" mass="9067">MSRRLVRGIDMKKGVLLIVTGVPPNRVASVNTLLRGAITIPDQLFFKQANLDDVPYIDALEPGTAVSSVRPRTHMPRHTPYS</sequence>
<evidence type="ECO:0000313" key="2">
    <source>
        <dbReference type="Proteomes" id="UP000245119"/>
    </source>
</evidence>
<dbReference type="STRING" id="400727.A0A2T7NSG8"/>
<dbReference type="AlphaFoldDB" id="A0A2T7NSG8"/>
<name>A0A2T7NSG8_POMCA</name>
<comment type="caution">
    <text evidence="1">The sequence shown here is derived from an EMBL/GenBank/DDBJ whole genome shotgun (WGS) entry which is preliminary data.</text>
</comment>